<evidence type="ECO:0000313" key="2">
    <source>
        <dbReference type="Proteomes" id="UP001231189"/>
    </source>
</evidence>
<dbReference type="EMBL" id="JAUUTY010000001">
    <property type="protein sequence ID" value="KAK1696590.1"/>
    <property type="molecule type" value="Genomic_DNA"/>
</dbReference>
<accession>A0AAD8X5R6</accession>
<organism evidence="1 2">
    <name type="scientific">Lolium multiflorum</name>
    <name type="common">Italian ryegrass</name>
    <name type="synonym">Lolium perenne subsp. multiflorum</name>
    <dbReference type="NCBI Taxonomy" id="4521"/>
    <lineage>
        <taxon>Eukaryota</taxon>
        <taxon>Viridiplantae</taxon>
        <taxon>Streptophyta</taxon>
        <taxon>Embryophyta</taxon>
        <taxon>Tracheophyta</taxon>
        <taxon>Spermatophyta</taxon>
        <taxon>Magnoliopsida</taxon>
        <taxon>Liliopsida</taxon>
        <taxon>Poales</taxon>
        <taxon>Poaceae</taxon>
        <taxon>BOP clade</taxon>
        <taxon>Pooideae</taxon>
        <taxon>Poodae</taxon>
        <taxon>Poeae</taxon>
        <taxon>Poeae Chloroplast Group 2 (Poeae type)</taxon>
        <taxon>Loliodinae</taxon>
        <taxon>Loliinae</taxon>
        <taxon>Lolium</taxon>
    </lineage>
</organism>
<protein>
    <submittedName>
        <fullName evidence="1">Uncharacterized protein</fullName>
    </submittedName>
</protein>
<comment type="caution">
    <text evidence="1">The sequence shown here is derived from an EMBL/GenBank/DDBJ whole genome shotgun (WGS) entry which is preliminary data.</text>
</comment>
<sequence>MLCFDKGCSHMVAGKDKSDELATQQDSAYGVEIAFDTGKRICPDMWTSDRQGAMQEMVMAGAVKLREVVWNGYGKQSSTPRSSMVLSSYSLKSPLSLCHSKGVDDIMPTAHDTVRSWWLSISNRFPRNKRQELAVIAIARSDCNYGTE</sequence>
<name>A0AAD8X5R6_LOLMU</name>
<gene>
    <name evidence="1" type="ORF">QYE76_013287</name>
</gene>
<reference evidence="1" key="1">
    <citation type="submission" date="2023-07" db="EMBL/GenBank/DDBJ databases">
        <title>A chromosome-level genome assembly of Lolium multiflorum.</title>
        <authorList>
            <person name="Chen Y."/>
            <person name="Copetti D."/>
            <person name="Kolliker R."/>
            <person name="Studer B."/>
        </authorList>
    </citation>
    <scope>NUCLEOTIDE SEQUENCE</scope>
    <source>
        <strain evidence="1">02402/16</strain>
        <tissue evidence="1">Leaf</tissue>
    </source>
</reference>
<dbReference type="AlphaFoldDB" id="A0AAD8X5R6"/>
<proteinExistence type="predicted"/>
<dbReference type="Proteomes" id="UP001231189">
    <property type="component" value="Unassembled WGS sequence"/>
</dbReference>
<evidence type="ECO:0000313" key="1">
    <source>
        <dbReference type="EMBL" id="KAK1696590.1"/>
    </source>
</evidence>
<keyword evidence="2" id="KW-1185">Reference proteome</keyword>